<name>A0ABR4H2C0_9EURO</name>
<proteinExistence type="predicted"/>
<dbReference type="EMBL" id="JBFXLT010000097">
    <property type="protein sequence ID" value="KAL2809037.1"/>
    <property type="molecule type" value="Genomic_DNA"/>
</dbReference>
<dbReference type="PANTHER" id="PTHR35043:SF7">
    <property type="entry name" value="TRANSCRIPTION FACTOR DOMAIN-CONTAINING PROTEIN"/>
    <property type="match status" value="1"/>
</dbReference>
<protein>
    <submittedName>
        <fullName evidence="2">Uncharacterized protein</fullName>
    </submittedName>
</protein>
<reference evidence="2 3" key="1">
    <citation type="submission" date="2024-07" db="EMBL/GenBank/DDBJ databases">
        <title>Section-level genome sequencing and comparative genomics of Aspergillus sections Usti and Cavernicolus.</title>
        <authorList>
            <consortium name="Lawrence Berkeley National Laboratory"/>
            <person name="Nybo J.L."/>
            <person name="Vesth T.C."/>
            <person name="Theobald S."/>
            <person name="Frisvad J.C."/>
            <person name="Larsen T.O."/>
            <person name="Kjaerboelling I."/>
            <person name="Rothschild-Mancinelli K."/>
            <person name="Lyhne E.K."/>
            <person name="Kogle M.E."/>
            <person name="Barry K."/>
            <person name="Clum A."/>
            <person name="Na H."/>
            <person name="Ledsgaard L."/>
            <person name="Lin J."/>
            <person name="Lipzen A."/>
            <person name="Kuo A."/>
            <person name="Riley R."/>
            <person name="Mondo S."/>
            <person name="Labutti K."/>
            <person name="Haridas S."/>
            <person name="Pangalinan J."/>
            <person name="Salamov A.A."/>
            <person name="Simmons B.A."/>
            <person name="Magnuson J.K."/>
            <person name="Chen J."/>
            <person name="Drula E."/>
            <person name="Henrissat B."/>
            <person name="Wiebenga A."/>
            <person name="Lubbers R.J."/>
            <person name="Gomes A.C."/>
            <person name="Makela M.R."/>
            <person name="Stajich J."/>
            <person name="Grigoriev I.V."/>
            <person name="Mortensen U.H."/>
            <person name="De Vries R.P."/>
            <person name="Baker S.E."/>
            <person name="Andersen M.R."/>
        </authorList>
    </citation>
    <scope>NUCLEOTIDE SEQUENCE [LARGE SCALE GENOMIC DNA]</scope>
    <source>
        <strain evidence="2 3">CBS 588.65</strain>
    </source>
</reference>
<evidence type="ECO:0000256" key="1">
    <source>
        <dbReference type="SAM" id="Phobius"/>
    </source>
</evidence>
<keyword evidence="3" id="KW-1185">Reference proteome</keyword>
<sequence length="453" mass="51895">MRDWPNNKTRTKKHIPLRKPTLARNAPTLVGWVSEPDGRGTMGLLTTSLTTIFLCTWVVIHPRVYSSETYATLHKLALLVKTLLAPEFIAVEGLQEWAQCRRMVNDCASFSNGEFKLVHAYYVSMLALRYRDPSSEGIKVIWPNQFTWLLRHGLISWNDHAKWGMTIEQIRDKNKTDSITKLITLFQVFWFVATCIMRAANSLPLSQLESMTLSYIPLFAVTYFFWWEKPKDILAPTVVDLPIMSAEEQGAFEDMALSDRFDERNAQSSYWGIWALTPRVFEKEARDKALREARARASERVARVPGSLKTAVSAASEFRGPEDLEVELEKEIVVAHWDPGLYHSKTIRSLCSLFGASFGALHLACWNTTFPTVVEKWLWRGSAFVSIVSLLVFMHYEKVVLRWEGFRTIVCIGSPGLYFLSRLVMMIEVFMTIRAVDPAIYDTYEIANYGIHL</sequence>
<evidence type="ECO:0000313" key="3">
    <source>
        <dbReference type="Proteomes" id="UP001610334"/>
    </source>
</evidence>
<keyword evidence="1" id="KW-0812">Transmembrane</keyword>
<accession>A0ABR4H2C0</accession>
<feature type="transmembrane region" description="Helical" evidence="1">
    <location>
        <begin position="211"/>
        <end position="227"/>
    </location>
</feature>
<dbReference type="PANTHER" id="PTHR35043">
    <property type="entry name" value="TRANSCRIPTION FACTOR DOMAIN-CONTAINING PROTEIN"/>
    <property type="match status" value="1"/>
</dbReference>
<feature type="transmembrane region" description="Helical" evidence="1">
    <location>
        <begin position="377"/>
        <end position="396"/>
    </location>
</feature>
<dbReference type="Proteomes" id="UP001610334">
    <property type="component" value="Unassembled WGS sequence"/>
</dbReference>
<keyword evidence="1" id="KW-0472">Membrane</keyword>
<feature type="transmembrane region" description="Helical" evidence="1">
    <location>
        <begin position="179"/>
        <end position="199"/>
    </location>
</feature>
<comment type="caution">
    <text evidence="2">The sequence shown here is derived from an EMBL/GenBank/DDBJ whole genome shotgun (WGS) entry which is preliminary data.</text>
</comment>
<keyword evidence="1" id="KW-1133">Transmembrane helix</keyword>
<gene>
    <name evidence="2" type="ORF">BJX63DRAFT_445501</name>
</gene>
<organism evidence="2 3">
    <name type="scientific">Aspergillus granulosus</name>
    <dbReference type="NCBI Taxonomy" id="176169"/>
    <lineage>
        <taxon>Eukaryota</taxon>
        <taxon>Fungi</taxon>
        <taxon>Dikarya</taxon>
        <taxon>Ascomycota</taxon>
        <taxon>Pezizomycotina</taxon>
        <taxon>Eurotiomycetes</taxon>
        <taxon>Eurotiomycetidae</taxon>
        <taxon>Eurotiales</taxon>
        <taxon>Aspergillaceae</taxon>
        <taxon>Aspergillus</taxon>
        <taxon>Aspergillus subgen. Nidulantes</taxon>
    </lineage>
</organism>
<evidence type="ECO:0000313" key="2">
    <source>
        <dbReference type="EMBL" id="KAL2809037.1"/>
    </source>
</evidence>